<evidence type="ECO:0000313" key="3">
    <source>
        <dbReference type="Proteomes" id="UP000515151"/>
    </source>
</evidence>
<dbReference type="SUPFAM" id="SSF56399">
    <property type="entry name" value="ADP-ribosylation"/>
    <property type="match status" value="1"/>
</dbReference>
<organism evidence="1 2">
    <name type="scientific">Punica granatum</name>
    <name type="common">Pomegranate</name>
    <dbReference type="NCBI Taxonomy" id="22663"/>
    <lineage>
        <taxon>Eukaryota</taxon>
        <taxon>Viridiplantae</taxon>
        <taxon>Streptophyta</taxon>
        <taxon>Embryophyta</taxon>
        <taxon>Tracheophyta</taxon>
        <taxon>Spermatophyta</taxon>
        <taxon>Magnoliopsida</taxon>
        <taxon>eudicotyledons</taxon>
        <taxon>Gunneridae</taxon>
        <taxon>Pentapetalae</taxon>
        <taxon>rosids</taxon>
        <taxon>malvids</taxon>
        <taxon>Myrtales</taxon>
        <taxon>Lythraceae</taxon>
        <taxon>Punica</taxon>
    </lineage>
</organism>
<reference evidence="3" key="3">
    <citation type="journal article" date="2020" name="Plant Biotechnol. J.">
        <title>The pomegranate (Punica granatum L.) draft genome dissects genetic divergence between soft- and hard-seeded cultivars.</title>
        <authorList>
            <person name="Luo X."/>
            <person name="Li H."/>
            <person name="Wu Z."/>
            <person name="Yao W."/>
            <person name="Zhao P."/>
            <person name="Cao D."/>
            <person name="Yu H."/>
            <person name="Li K."/>
            <person name="Poudel K."/>
            <person name="Zhao D."/>
            <person name="Zhang F."/>
            <person name="Xia X."/>
            <person name="Chen L."/>
            <person name="Wang Q."/>
            <person name="Jing D."/>
            <person name="Cao S."/>
        </authorList>
    </citation>
    <scope>NUCLEOTIDE SEQUENCE [LARGE SCALE GENOMIC DNA]</scope>
</reference>
<dbReference type="PANTHER" id="PTHR34129:SF1">
    <property type="entry name" value="DUF952 DOMAIN-CONTAINING PROTEIN"/>
    <property type="match status" value="1"/>
</dbReference>
<protein>
    <submittedName>
        <fullName evidence="4">Uncharacterized protein LOC116212689</fullName>
    </submittedName>
</protein>
<dbReference type="Proteomes" id="UP000515151">
    <property type="component" value="Chromosome 7"/>
</dbReference>
<accession>A0A218VR53</accession>
<dbReference type="Gene3D" id="3.20.170.20">
    <property type="entry name" value="Protein of unknown function DUF952"/>
    <property type="match status" value="1"/>
</dbReference>
<dbReference type="Pfam" id="PF06108">
    <property type="entry name" value="DUF952"/>
    <property type="match status" value="1"/>
</dbReference>
<dbReference type="InterPro" id="IPR009297">
    <property type="entry name" value="DUF952"/>
</dbReference>
<sequence length="147" mass="16682">MCTYGMPLWRRGEAWWEDRGTMAAEEGQEEYVYRIGTAEEWEQMQKEGFAYGGDLDKSTGCFHLSKLSQVQSTLQNFFLNFKGDLYLLQVDAKKLGDGLVYEVVDGVNSFPHYYGPSRSFSPLPLEAVTKAEKLTLSDGRFSCSFLS</sequence>
<keyword evidence="3" id="KW-1185">Reference proteome</keyword>
<evidence type="ECO:0000313" key="1">
    <source>
        <dbReference type="EMBL" id="OWM62826.1"/>
    </source>
</evidence>
<dbReference type="Proteomes" id="UP000197138">
    <property type="component" value="Unassembled WGS sequence"/>
</dbReference>
<dbReference type="EMBL" id="MTKT01006319">
    <property type="protein sequence ID" value="OWM62826.1"/>
    <property type="molecule type" value="Genomic_DNA"/>
</dbReference>
<dbReference type="RefSeq" id="XP_031403193.1">
    <property type="nucleotide sequence ID" value="XM_031547333.1"/>
</dbReference>
<evidence type="ECO:0000313" key="4">
    <source>
        <dbReference type="RefSeq" id="XP_031403193.1"/>
    </source>
</evidence>
<dbReference type="GeneID" id="116212689"/>
<proteinExistence type="predicted"/>
<reference evidence="4" key="4">
    <citation type="submission" date="2025-04" db="UniProtKB">
        <authorList>
            <consortium name="RefSeq"/>
        </authorList>
    </citation>
    <scope>IDENTIFICATION</scope>
    <source>
        <tissue evidence="4">Leaf</tissue>
    </source>
</reference>
<gene>
    <name evidence="4" type="primary">LOC116212689</name>
    <name evidence="1" type="ORF">CDL15_Pgr020120</name>
</gene>
<reference evidence="2" key="1">
    <citation type="journal article" date="2017" name="Plant J.">
        <title>The pomegranate (Punica granatum L.) genome and the genomics of punicalagin biosynthesis.</title>
        <authorList>
            <person name="Qin G."/>
            <person name="Xu C."/>
            <person name="Ming R."/>
            <person name="Tang H."/>
            <person name="Guyot R."/>
            <person name="Kramer E.M."/>
            <person name="Hu Y."/>
            <person name="Yi X."/>
            <person name="Qi Y."/>
            <person name="Xu X."/>
            <person name="Gao Z."/>
            <person name="Pan H."/>
            <person name="Jian J."/>
            <person name="Tian Y."/>
            <person name="Yue Z."/>
            <person name="Xu Y."/>
        </authorList>
    </citation>
    <scope>NUCLEOTIDE SEQUENCE [LARGE SCALE GENOMIC DNA]</scope>
    <source>
        <strain evidence="2">cv. Dabenzi</strain>
    </source>
</reference>
<dbReference type="OrthoDB" id="3335358at2759"/>
<name>A0A218VR53_PUNGR</name>
<dbReference type="PANTHER" id="PTHR34129">
    <property type="entry name" value="BLR1139 PROTEIN"/>
    <property type="match status" value="1"/>
</dbReference>
<reference evidence="1" key="2">
    <citation type="submission" date="2017-06" db="EMBL/GenBank/DDBJ databases">
        <title>The pomegranate genome and the genomics of punicalagin biosynthesis.</title>
        <authorList>
            <person name="Xu C."/>
        </authorList>
    </citation>
    <scope>NUCLEOTIDE SEQUENCE [LARGE SCALE GENOMIC DNA]</scope>
    <source>
        <tissue evidence="1">Fresh leaf</tissue>
    </source>
</reference>
<dbReference type="AlphaFoldDB" id="A0A218VR53"/>
<evidence type="ECO:0000313" key="2">
    <source>
        <dbReference type="Proteomes" id="UP000197138"/>
    </source>
</evidence>